<gene>
    <name evidence="1" type="ORF">ROHU_024823</name>
</gene>
<reference evidence="1 2" key="1">
    <citation type="submission" date="2018-03" db="EMBL/GenBank/DDBJ databases">
        <title>Draft genome sequence of Rohu Carp (Labeo rohita).</title>
        <authorList>
            <person name="Das P."/>
            <person name="Kushwaha B."/>
            <person name="Joshi C.G."/>
            <person name="Kumar D."/>
            <person name="Nagpure N.S."/>
            <person name="Sahoo L."/>
            <person name="Das S.P."/>
            <person name="Bit A."/>
            <person name="Patnaik S."/>
            <person name="Meher P.K."/>
            <person name="Jayasankar P."/>
            <person name="Koringa P.G."/>
            <person name="Patel N.V."/>
            <person name="Hinsu A.T."/>
            <person name="Kumar R."/>
            <person name="Pandey M."/>
            <person name="Agarwal S."/>
            <person name="Srivastava S."/>
            <person name="Singh M."/>
            <person name="Iquebal M.A."/>
            <person name="Jaiswal S."/>
            <person name="Angadi U.B."/>
            <person name="Kumar N."/>
            <person name="Raza M."/>
            <person name="Shah T.M."/>
            <person name="Rai A."/>
            <person name="Jena J.K."/>
        </authorList>
    </citation>
    <scope>NUCLEOTIDE SEQUENCE [LARGE SCALE GENOMIC DNA]</scope>
    <source>
        <strain evidence="1">DASCIFA01</strain>
        <tissue evidence="1">Testis</tissue>
    </source>
</reference>
<organism evidence="1 2">
    <name type="scientific">Labeo rohita</name>
    <name type="common">Indian major carp</name>
    <name type="synonym">Cyprinus rohita</name>
    <dbReference type="NCBI Taxonomy" id="84645"/>
    <lineage>
        <taxon>Eukaryota</taxon>
        <taxon>Metazoa</taxon>
        <taxon>Chordata</taxon>
        <taxon>Craniata</taxon>
        <taxon>Vertebrata</taxon>
        <taxon>Euteleostomi</taxon>
        <taxon>Actinopterygii</taxon>
        <taxon>Neopterygii</taxon>
        <taxon>Teleostei</taxon>
        <taxon>Ostariophysi</taxon>
        <taxon>Cypriniformes</taxon>
        <taxon>Cyprinidae</taxon>
        <taxon>Labeoninae</taxon>
        <taxon>Labeonini</taxon>
        <taxon>Labeo</taxon>
    </lineage>
</organism>
<evidence type="ECO:0000313" key="1">
    <source>
        <dbReference type="EMBL" id="RXN20731.1"/>
    </source>
</evidence>
<sequence>MRWMGLDLGCCVALNDRVPLTHTKPTKLPSALPSPPDLDNAADHDKIQFSGEQLSLVFRESTIIGSAHNFHL</sequence>
<dbReference type="EMBL" id="QBIY01012633">
    <property type="protein sequence ID" value="RXN20731.1"/>
    <property type="molecule type" value="Genomic_DNA"/>
</dbReference>
<evidence type="ECO:0000313" key="2">
    <source>
        <dbReference type="Proteomes" id="UP000290572"/>
    </source>
</evidence>
<dbReference type="Proteomes" id="UP000290572">
    <property type="component" value="Unassembled WGS sequence"/>
</dbReference>
<protein>
    <submittedName>
        <fullName evidence="1">Uncharacterized protein</fullName>
    </submittedName>
</protein>
<accession>A0A498MHX9</accession>
<comment type="caution">
    <text evidence="1">The sequence shown here is derived from an EMBL/GenBank/DDBJ whole genome shotgun (WGS) entry which is preliminary data.</text>
</comment>
<dbReference type="AlphaFoldDB" id="A0A498MHX9"/>
<name>A0A498MHX9_LABRO</name>
<proteinExistence type="predicted"/>
<keyword evidence="2" id="KW-1185">Reference proteome</keyword>